<feature type="non-terminal residue" evidence="2">
    <location>
        <position position="1"/>
    </location>
</feature>
<reference evidence="2 3" key="1">
    <citation type="journal article" date="2021" name="Hortic Res">
        <title>The domestication of Cucurbita argyrosperma as revealed by the genome of its wild relative.</title>
        <authorList>
            <person name="Barrera-Redondo J."/>
            <person name="Sanchez-de la Vega G."/>
            <person name="Aguirre-Liguori J.A."/>
            <person name="Castellanos-Morales G."/>
            <person name="Gutierrez-Guerrero Y.T."/>
            <person name="Aguirre-Dugua X."/>
            <person name="Aguirre-Planter E."/>
            <person name="Tenaillon M.I."/>
            <person name="Lira-Saade R."/>
            <person name="Eguiarte L.E."/>
        </authorList>
    </citation>
    <scope>NUCLEOTIDE SEQUENCE [LARGE SCALE GENOMIC DNA]</scope>
    <source>
        <strain evidence="2">JBR-2021</strain>
    </source>
</reference>
<dbReference type="AlphaFoldDB" id="A0AAV6MSJ4"/>
<accession>A0AAV6MSJ4</accession>
<organism evidence="2 3">
    <name type="scientific">Cucurbita argyrosperma subsp. sororia</name>
    <dbReference type="NCBI Taxonomy" id="37648"/>
    <lineage>
        <taxon>Eukaryota</taxon>
        <taxon>Viridiplantae</taxon>
        <taxon>Streptophyta</taxon>
        <taxon>Embryophyta</taxon>
        <taxon>Tracheophyta</taxon>
        <taxon>Spermatophyta</taxon>
        <taxon>Magnoliopsida</taxon>
        <taxon>eudicotyledons</taxon>
        <taxon>Gunneridae</taxon>
        <taxon>Pentapetalae</taxon>
        <taxon>rosids</taxon>
        <taxon>fabids</taxon>
        <taxon>Cucurbitales</taxon>
        <taxon>Cucurbitaceae</taxon>
        <taxon>Cucurbiteae</taxon>
        <taxon>Cucurbita</taxon>
    </lineage>
</organism>
<gene>
    <name evidence="2" type="ORF">SDJN03_18366</name>
</gene>
<dbReference type="Proteomes" id="UP000685013">
    <property type="component" value="Chromosome 12"/>
</dbReference>
<evidence type="ECO:0000313" key="3">
    <source>
        <dbReference type="Proteomes" id="UP000685013"/>
    </source>
</evidence>
<feature type="region of interest" description="Disordered" evidence="1">
    <location>
        <begin position="1"/>
        <end position="25"/>
    </location>
</feature>
<protein>
    <submittedName>
        <fullName evidence="2">Uncharacterized protein</fullName>
    </submittedName>
</protein>
<dbReference type="PANTHER" id="PTHR35324">
    <property type="entry name" value="BNAA08G03750D PROTEIN"/>
    <property type="match status" value="1"/>
</dbReference>
<keyword evidence="3" id="KW-1185">Reference proteome</keyword>
<proteinExistence type="predicted"/>
<sequence length="94" mass="10488">MAAVSPHSYPVGDQEKDKTVADAAASPDVTRHIRLKSSHSTQVLEKAVVLRRIRQRKRVNKFQAVVGALFSSPFGDKTGEARQRKWVDEPFTSL</sequence>
<name>A0AAV6MSJ4_9ROSI</name>
<evidence type="ECO:0000313" key="2">
    <source>
        <dbReference type="EMBL" id="KAG6585633.1"/>
    </source>
</evidence>
<dbReference type="EMBL" id="JAGKQH010000012">
    <property type="protein sequence ID" value="KAG6585633.1"/>
    <property type="molecule type" value="Genomic_DNA"/>
</dbReference>
<comment type="caution">
    <text evidence="2">The sequence shown here is derived from an EMBL/GenBank/DDBJ whole genome shotgun (WGS) entry which is preliminary data.</text>
</comment>
<evidence type="ECO:0000256" key="1">
    <source>
        <dbReference type="SAM" id="MobiDB-lite"/>
    </source>
</evidence>
<dbReference type="PANTHER" id="PTHR35324:SF4">
    <property type="entry name" value="EXPRESSED PROTEIN"/>
    <property type="match status" value="1"/>
</dbReference>